<keyword evidence="1 4" id="KW-0547">Nucleotide-binding</keyword>
<evidence type="ECO:0000256" key="1">
    <source>
        <dbReference type="ARBA" id="ARBA00022741"/>
    </source>
</evidence>
<dbReference type="GO" id="GO:0005829">
    <property type="term" value="C:cytosol"/>
    <property type="evidence" value="ECO:0007669"/>
    <property type="project" value="TreeGrafter"/>
</dbReference>
<dbReference type="PROSITE" id="PS50975">
    <property type="entry name" value="ATP_GRASP"/>
    <property type="match status" value="1"/>
</dbReference>
<dbReference type="KEGG" id="apac:S7S_16275"/>
<dbReference type="Pfam" id="PF17769">
    <property type="entry name" value="PurK_C"/>
    <property type="match status" value="1"/>
</dbReference>
<dbReference type="SUPFAM" id="SSF51246">
    <property type="entry name" value="Rudiment single hybrid motif"/>
    <property type="match status" value="1"/>
</dbReference>
<dbReference type="PANTHER" id="PTHR11609:SF5">
    <property type="entry name" value="PHOSPHORIBOSYLAMINOIMIDAZOLE CARBOXYLASE"/>
    <property type="match status" value="1"/>
</dbReference>
<dbReference type="InterPro" id="IPR003135">
    <property type="entry name" value="ATP-grasp_carboxylate-amine"/>
</dbReference>
<accession>A0A0B4XTN7</accession>
<sequence>MMLAEAGVRLGVIVDRLSPETGELFPGTSDLAMQLDTDALLARYDAITVERDTMPDNALVNTLMASPKAAIRRTMAVLPDRLTQKQLLDELGIATSPWLPGTELAQARAQWGNVVIKARRGGYDGRGTHFLSADDAQPDADEDTIVEATIGFRRELSLLAARSSRGEMAFYPLVENIHRDGILNVTRAPAQQLHPQHQAQAEAMARALLEKLDYHGIMAIELFDCGDELLVNEISPRVHNSGHWSQEGASISQFEMHLRALTGLPLTPPEVKGFAAMLNLLGVAYDTEWLHRPGYVHWYAKDVRPGRKMGHVNFIAQDADTLEEQMLAWRDVARS</sequence>
<dbReference type="InterPro" id="IPR040686">
    <property type="entry name" value="PurK_C"/>
</dbReference>
<name>A0A0B4XTN7_9GAMM</name>
<evidence type="ECO:0000313" key="7">
    <source>
        <dbReference type="Proteomes" id="UP000006764"/>
    </source>
</evidence>
<keyword evidence="2" id="KW-0658">Purine biosynthesis</keyword>
<evidence type="ECO:0000259" key="5">
    <source>
        <dbReference type="PROSITE" id="PS50975"/>
    </source>
</evidence>
<gene>
    <name evidence="6" type="ORF">S7S_16275</name>
</gene>
<dbReference type="PANTHER" id="PTHR11609">
    <property type="entry name" value="PURINE BIOSYNTHESIS PROTEIN 6/7, PUR6/7"/>
    <property type="match status" value="1"/>
</dbReference>
<dbReference type="GO" id="GO:0005524">
    <property type="term" value="F:ATP binding"/>
    <property type="evidence" value="ECO:0007669"/>
    <property type="project" value="UniProtKB-UniRule"/>
</dbReference>
<dbReference type="HOGENOM" id="CLU_011534_0_0_6"/>
<dbReference type="InterPro" id="IPR011761">
    <property type="entry name" value="ATP-grasp"/>
</dbReference>
<evidence type="ECO:0000256" key="2">
    <source>
        <dbReference type="ARBA" id="ARBA00022755"/>
    </source>
</evidence>
<feature type="domain" description="ATP-grasp" evidence="5">
    <location>
        <begin position="85"/>
        <end position="262"/>
    </location>
</feature>
<dbReference type="Pfam" id="PF02222">
    <property type="entry name" value="ATP-grasp"/>
    <property type="match status" value="1"/>
</dbReference>
<keyword evidence="7" id="KW-1185">Reference proteome</keyword>
<dbReference type="AlphaFoldDB" id="A0A0B4XTN7"/>
<dbReference type="InterPro" id="IPR013815">
    <property type="entry name" value="ATP_grasp_subdomain_1"/>
</dbReference>
<reference evidence="6 7" key="1">
    <citation type="journal article" date="2012" name="J. Bacteriol.">
        <title>Genome sequence of an alkane-degrading bacterium, Alcanivorax pacificus type strain W11-5, isolated from deep sea sediment.</title>
        <authorList>
            <person name="Lai Q."/>
            <person name="Shao Z."/>
        </authorList>
    </citation>
    <scope>NUCLEOTIDE SEQUENCE [LARGE SCALE GENOMIC DNA]</scope>
    <source>
        <strain evidence="6 7">W11-5</strain>
    </source>
</reference>
<proteinExistence type="predicted"/>
<dbReference type="SUPFAM" id="SSF56059">
    <property type="entry name" value="Glutathione synthetase ATP-binding domain-like"/>
    <property type="match status" value="1"/>
</dbReference>
<dbReference type="Gene3D" id="3.30.1490.20">
    <property type="entry name" value="ATP-grasp fold, A domain"/>
    <property type="match status" value="1"/>
</dbReference>
<dbReference type="GO" id="GO:0003824">
    <property type="term" value="F:catalytic activity"/>
    <property type="evidence" value="ECO:0007669"/>
    <property type="project" value="UniProtKB-ARBA"/>
</dbReference>
<dbReference type="Gene3D" id="3.30.470.20">
    <property type="entry name" value="ATP-grasp fold, B domain"/>
    <property type="match status" value="1"/>
</dbReference>
<dbReference type="GO" id="GO:0046872">
    <property type="term" value="F:metal ion binding"/>
    <property type="evidence" value="ECO:0007669"/>
    <property type="project" value="InterPro"/>
</dbReference>
<dbReference type="InterPro" id="IPR011054">
    <property type="entry name" value="Rudment_hybrid_motif"/>
</dbReference>
<dbReference type="Gene3D" id="3.40.50.20">
    <property type="match status" value="1"/>
</dbReference>
<evidence type="ECO:0000256" key="3">
    <source>
        <dbReference type="ARBA" id="ARBA00022840"/>
    </source>
</evidence>
<organism evidence="6 7">
    <name type="scientific">Isoalcanivorax pacificus W11-5</name>
    <dbReference type="NCBI Taxonomy" id="391936"/>
    <lineage>
        <taxon>Bacteria</taxon>
        <taxon>Pseudomonadati</taxon>
        <taxon>Pseudomonadota</taxon>
        <taxon>Gammaproteobacteria</taxon>
        <taxon>Oceanospirillales</taxon>
        <taxon>Alcanivoracaceae</taxon>
        <taxon>Isoalcanivorax</taxon>
    </lineage>
</organism>
<protein>
    <submittedName>
        <fullName evidence="6">ATP-grasp domain-containing protein</fullName>
    </submittedName>
</protein>
<evidence type="ECO:0000256" key="4">
    <source>
        <dbReference type="PROSITE-ProRule" id="PRU00409"/>
    </source>
</evidence>
<dbReference type="Proteomes" id="UP000006764">
    <property type="component" value="Chromosome"/>
</dbReference>
<dbReference type="STRING" id="391936.S7S_16275"/>
<dbReference type="GO" id="GO:0006164">
    <property type="term" value="P:purine nucleotide biosynthetic process"/>
    <property type="evidence" value="ECO:0007669"/>
    <property type="project" value="UniProtKB-KW"/>
</dbReference>
<keyword evidence="3 4" id="KW-0067">ATP-binding</keyword>
<dbReference type="EMBL" id="CP004387">
    <property type="protein sequence ID" value="AJD49667.1"/>
    <property type="molecule type" value="Genomic_DNA"/>
</dbReference>
<evidence type="ECO:0000313" key="6">
    <source>
        <dbReference type="EMBL" id="AJD49667.1"/>
    </source>
</evidence>